<name>A0A0P1E1N5_9RHOB</name>
<dbReference type="RefSeq" id="WP_058272053.1">
    <property type="nucleotide sequence ID" value="NZ_CYPS01000010.1"/>
</dbReference>
<evidence type="ECO:0000313" key="6">
    <source>
        <dbReference type="Proteomes" id="UP000050786"/>
    </source>
</evidence>
<dbReference type="InterPro" id="IPR029062">
    <property type="entry name" value="Class_I_gatase-like"/>
</dbReference>
<dbReference type="SMART" id="SM00342">
    <property type="entry name" value="HTH_ARAC"/>
    <property type="match status" value="1"/>
</dbReference>
<accession>A0A0P1E1N5</accession>
<dbReference type="InterPro" id="IPR050204">
    <property type="entry name" value="AraC_XylS_family_regulators"/>
</dbReference>
<organism evidence="5 6">
    <name type="scientific">Ruegeria atlantica</name>
    <dbReference type="NCBI Taxonomy" id="81569"/>
    <lineage>
        <taxon>Bacteria</taxon>
        <taxon>Pseudomonadati</taxon>
        <taxon>Pseudomonadota</taxon>
        <taxon>Alphaproteobacteria</taxon>
        <taxon>Rhodobacterales</taxon>
        <taxon>Roseobacteraceae</taxon>
        <taxon>Ruegeria</taxon>
    </lineage>
</organism>
<proteinExistence type="predicted"/>
<keyword evidence="1" id="KW-0805">Transcription regulation</keyword>
<keyword evidence="3" id="KW-0804">Transcription</keyword>
<dbReference type="SUPFAM" id="SSF52317">
    <property type="entry name" value="Class I glutamine amidotransferase-like"/>
    <property type="match status" value="1"/>
</dbReference>
<dbReference type="Pfam" id="PF12833">
    <property type="entry name" value="HTH_18"/>
    <property type="match status" value="1"/>
</dbReference>
<evidence type="ECO:0000313" key="5">
    <source>
        <dbReference type="EMBL" id="CUH41935.1"/>
    </source>
</evidence>
<dbReference type="Gene3D" id="3.40.50.880">
    <property type="match status" value="1"/>
</dbReference>
<sequence>MLAPTDKSKTEQQIAFEIFVQAEFAYLELSSIIAVLQTANDVLNRDLFRWQITSDTPGLVSSSSDLIVRATPAISDQYLSDCLCVVGGQLGDVSTWLRRVRAMQKHKRPVALFSDAAREYIKATVQQSGPVTAHWRDIGLLREIGDYPMLSENLVARNGTVLTCAGHGHTAEAIIGILAEVLEPQDRAELACQLMLNDVRGHAQEQPKGLSANPNFLEKRLQNAIRIMEENTEHPLPTASLARRVGVSTRQLERQFMLHLSTSPGKFYRKIRLKKAFTLVSNSQMPIIDIAIACGFASTSTLAQTFKAEYGKTPKKLRRTD</sequence>
<protein>
    <submittedName>
        <fullName evidence="5">Carnitine catabolism transcriptional activator</fullName>
    </submittedName>
</protein>
<gene>
    <name evidence="5" type="primary">cdhR_4</name>
    <name evidence="5" type="ORF">RUM4293_00819</name>
</gene>
<dbReference type="AlphaFoldDB" id="A0A0P1E1N5"/>
<reference evidence="6" key="1">
    <citation type="submission" date="2015-09" db="EMBL/GenBank/DDBJ databases">
        <authorList>
            <person name="Rodrigo-Torres L."/>
            <person name="Arahal D.R."/>
        </authorList>
    </citation>
    <scope>NUCLEOTIDE SEQUENCE [LARGE SCALE GENOMIC DNA]</scope>
    <source>
        <strain evidence="6">CECT 4293</strain>
    </source>
</reference>
<feature type="domain" description="HTH araC/xylS-type" evidence="4">
    <location>
        <begin position="222"/>
        <end position="320"/>
    </location>
</feature>
<dbReference type="Proteomes" id="UP000050786">
    <property type="component" value="Unassembled WGS sequence"/>
</dbReference>
<dbReference type="InterPro" id="IPR009057">
    <property type="entry name" value="Homeodomain-like_sf"/>
</dbReference>
<evidence type="ECO:0000256" key="3">
    <source>
        <dbReference type="ARBA" id="ARBA00023163"/>
    </source>
</evidence>
<dbReference type="Gene3D" id="1.10.10.60">
    <property type="entry name" value="Homeodomain-like"/>
    <property type="match status" value="1"/>
</dbReference>
<keyword evidence="6" id="KW-1185">Reference proteome</keyword>
<dbReference type="SUPFAM" id="SSF46689">
    <property type="entry name" value="Homeodomain-like"/>
    <property type="match status" value="2"/>
</dbReference>
<evidence type="ECO:0000256" key="1">
    <source>
        <dbReference type="ARBA" id="ARBA00023015"/>
    </source>
</evidence>
<keyword evidence="2" id="KW-0238">DNA-binding</keyword>
<dbReference type="EMBL" id="CYPS01000010">
    <property type="protein sequence ID" value="CUH41935.1"/>
    <property type="molecule type" value="Genomic_DNA"/>
</dbReference>
<dbReference type="GO" id="GO:0043565">
    <property type="term" value="F:sequence-specific DNA binding"/>
    <property type="evidence" value="ECO:0007669"/>
    <property type="project" value="InterPro"/>
</dbReference>
<dbReference type="PANTHER" id="PTHR46796">
    <property type="entry name" value="HTH-TYPE TRANSCRIPTIONAL ACTIVATOR RHAS-RELATED"/>
    <property type="match status" value="1"/>
</dbReference>
<dbReference type="PROSITE" id="PS01124">
    <property type="entry name" value="HTH_ARAC_FAMILY_2"/>
    <property type="match status" value="1"/>
</dbReference>
<dbReference type="InterPro" id="IPR018060">
    <property type="entry name" value="HTH_AraC"/>
</dbReference>
<evidence type="ECO:0000259" key="4">
    <source>
        <dbReference type="PROSITE" id="PS01124"/>
    </source>
</evidence>
<evidence type="ECO:0000256" key="2">
    <source>
        <dbReference type="ARBA" id="ARBA00023125"/>
    </source>
</evidence>
<dbReference type="GO" id="GO:0003700">
    <property type="term" value="F:DNA-binding transcription factor activity"/>
    <property type="evidence" value="ECO:0007669"/>
    <property type="project" value="InterPro"/>
</dbReference>